<sequence length="269" mass="30087">MSLHGGAAILLDAVIGRERERVGGSEVDQSDRELTLHMLRTFSEAKYFAASQVPEQHVHLLAAADAYRALGAKIEYILPPVNAFNGNAGKEGERETERDVLRRTLHRECLKLTSLGHWVGICMMDFVYADNSPLGRRARRCVDFQIQGNPRISDKFLAYLASYSGDSEPQAVQDAHAGVSVSKGETSIERDHEIWQRDLLSALQQWMEGDTKDPYCLLCLMRLLGASGYSPIEGALSVVYPYERTEEDLLAPLALQMQRALSLQEVFFK</sequence>
<evidence type="ECO:0000313" key="1">
    <source>
        <dbReference type="EMBL" id="GIQ82051.1"/>
    </source>
</evidence>
<organism evidence="1 2">
    <name type="scientific">Kipferlia bialata</name>
    <dbReference type="NCBI Taxonomy" id="797122"/>
    <lineage>
        <taxon>Eukaryota</taxon>
        <taxon>Metamonada</taxon>
        <taxon>Carpediemonas-like organisms</taxon>
        <taxon>Kipferlia</taxon>
    </lineage>
</organism>
<comment type="caution">
    <text evidence="1">The sequence shown here is derived from an EMBL/GenBank/DDBJ whole genome shotgun (WGS) entry which is preliminary data.</text>
</comment>
<keyword evidence="2" id="KW-1185">Reference proteome</keyword>
<dbReference type="Proteomes" id="UP000265618">
    <property type="component" value="Unassembled WGS sequence"/>
</dbReference>
<accession>A0A9K3CRZ8</accession>
<dbReference type="AlphaFoldDB" id="A0A9K3CRZ8"/>
<name>A0A9K3CRZ8_9EUKA</name>
<proteinExistence type="predicted"/>
<dbReference type="EMBL" id="BDIP01000575">
    <property type="protein sequence ID" value="GIQ82051.1"/>
    <property type="molecule type" value="Genomic_DNA"/>
</dbReference>
<reference evidence="1 2" key="1">
    <citation type="journal article" date="2018" name="PLoS ONE">
        <title>The draft genome of Kipferlia bialata reveals reductive genome evolution in fornicate parasites.</title>
        <authorList>
            <person name="Tanifuji G."/>
            <person name="Takabayashi S."/>
            <person name="Kume K."/>
            <person name="Takagi M."/>
            <person name="Nakayama T."/>
            <person name="Kamikawa R."/>
            <person name="Inagaki Y."/>
            <person name="Hashimoto T."/>
        </authorList>
    </citation>
    <scope>NUCLEOTIDE SEQUENCE [LARGE SCALE GENOMIC DNA]</scope>
    <source>
        <strain evidence="1">NY0173</strain>
    </source>
</reference>
<gene>
    <name evidence="1" type="ORF">KIPB_003125</name>
</gene>
<evidence type="ECO:0000313" key="2">
    <source>
        <dbReference type="Proteomes" id="UP000265618"/>
    </source>
</evidence>
<protein>
    <submittedName>
        <fullName evidence="1">Uncharacterized protein</fullName>
    </submittedName>
</protein>